<evidence type="ECO:0000313" key="2">
    <source>
        <dbReference type="Proteomes" id="UP000499080"/>
    </source>
</evidence>
<comment type="caution">
    <text evidence="1">The sequence shown here is derived from an EMBL/GenBank/DDBJ whole genome shotgun (WGS) entry which is preliminary data.</text>
</comment>
<dbReference type="Proteomes" id="UP000499080">
    <property type="component" value="Unassembled WGS sequence"/>
</dbReference>
<keyword evidence="2" id="KW-1185">Reference proteome</keyword>
<reference evidence="1 2" key="1">
    <citation type="journal article" date="2019" name="Sci. Rep.">
        <title>Orb-weaving spider Araneus ventricosus genome elucidates the spidroin gene catalogue.</title>
        <authorList>
            <person name="Kono N."/>
            <person name="Nakamura H."/>
            <person name="Ohtoshi R."/>
            <person name="Moran D.A.P."/>
            <person name="Shinohara A."/>
            <person name="Yoshida Y."/>
            <person name="Fujiwara M."/>
            <person name="Mori M."/>
            <person name="Tomita M."/>
            <person name="Arakawa K."/>
        </authorList>
    </citation>
    <scope>NUCLEOTIDE SEQUENCE [LARGE SCALE GENOMIC DNA]</scope>
</reference>
<evidence type="ECO:0000313" key="1">
    <source>
        <dbReference type="EMBL" id="GBM03351.1"/>
    </source>
</evidence>
<protein>
    <submittedName>
        <fullName evidence="1">Uncharacterized protein</fullName>
    </submittedName>
</protein>
<gene>
    <name evidence="1" type="ORF">AVEN_256895_1</name>
</gene>
<dbReference type="OrthoDB" id="10564690at2759"/>
<sequence>MDASFYFVHQDDNSQEIDDQIVPSSKLTLFHAQNAASPFITASASKVVQDSEKLHLGEMIIAEKYQDLRAFPELKSTYLQTKSYDRFHLDLKMPIHVSINDFCFNGMKTRTFLHTKPRIFEDHLSKRVSDKHELYEYFIT</sequence>
<dbReference type="AlphaFoldDB" id="A0A4Y2CG08"/>
<dbReference type="EMBL" id="BGPR01000190">
    <property type="protein sequence ID" value="GBM03351.1"/>
    <property type="molecule type" value="Genomic_DNA"/>
</dbReference>
<proteinExistence type="predicted"/>
<name>A0A4Y2CG08_ARAVE</name>
<accession>A0A4Y2CG08</accession>
<organism evidence="1 2">
    <name type="scientific">Araneus ventricosus</name>
    <name type="common">Orbweaver spider</name>
    <name type="synonym">Epeira ventricosa</name>
    <dbReference type="NCBI Taxonomy" id="182803"/>
    <lineage>
        <taxon>Eukaryota</taxon>
        <taxon>Metazoa</taxon>
        <taxon>Ecdysozoa</taxon>
        <taxon>Arthropoda</taxon>
        <taxon>Chelicerata</taxon>
        <taxon>Arachnida</taxon>
        <taxon>Araneae</taxon>
        <taxon>Araneomorphae</taxon>
        <taxon>Entelegynae</taxon>
        <taxon>Araneoidea</taxon>
        <taxon>Araneidae</taxon>
        <taxon>Araneus</taxon>
    </lineage>
</organism>